<comment type="caution">
    <text evidence="4">The sequence shown here is derived from an EMBL/GenBank/DDBJ whole genome shotgun (WGS) entry which is preliminary data.</text>
</comment>
<dbReference type="Pfam" id="PF13428">
    <property type="entry name" value="TPR_14"/>
    <property type="match status" value="1"/>
</dbReference>
<accession>A0ABV2LSG7</accession>
<dbReference type="InterPro" id="IPR011990">
    <property type="entry name" value="TPR-like_helical_dom_sf"/>
</dbReference>
<dbReference type="PROSITE" id="PS50005">
    <property type="entry name" value="TPR"/>
    <property type="match status" value="2"/>
</dbReference>
<name>A0ABV2LSG7_9FLAO</name>
<keyword evidence="1" id="KW-0677">Repeat</keyword>
<reference evidence="4 5" key="1">
    <citation type="submission" date="2024-06" db="EMBL/GenBank/DDBJ databases">
        <title>Genomic Encyclopedia of Type Strains, Phase IV (KMG-IV): sequencing the most valuable type-strain genomes for metagenomic binning, comparative biology and taxonomic classification.</title>
        <authorList>
            <person name="Goeker M."/>
        </authorList>
    </citation>
    <scope>NUCLEOTIDE SEQUENCE [LARGE SCALE GENOMIC DNA]</scope>
    <source>
        <strain evidence="4 5">DSM 29388</strain>
    </source>
</reference>
<dbReference type="SUPFAM" id="SSF48452">
    <property type="entry name" value="TPR-like"/>
    <property type="match status" value="1"/>
</dbReference>
<dbReference type="InterPro" id="IPR013105">
    <property type="entry name" value="TPR_2"/>
</dbReference>
<organism evidence="4 5">
    <name type="scientific">Moheibacter stercoris</name>
    <dbReference type="NCBI Taxonomy" id="1628251"/>
    <lineage>
        <taxon>Bacteria</taxon>
        <taxon>Pseudomonadati</taxon>
        <taxon>Bacteroidota</taxon>
        <taxon>Flavobacteriia</taxon>
        <taxon>Flavobacteriales</taxon>
        <taxon>Weeksellaceae</taxon>
        <taxon>Moheibacter</taxon>
    </lineage>
</organism>
<feature type="repeat" description="TPR" evidence="3">
    <location>
        <begin position="150"/>
        <end position="183"/>
    </location>
</feature>
<sequence>MKQILLLTISVLSQPLFAQMLDEEKILKQISDKACQCIDSIAVQNREKIKVINDISGCIDEQTDGLQLMLKLNQTLAPLETYLDKGEGEHVVESKGDVEIAIDFNKNSQEYRDYYYKIERYLMQNCESMIEKVASNDMPNEKSVSKNPEALRFYELGVLESKDQNFEKANEYYREALRIDPNFAFAWDNMGLNYRRMNQFDKAIEAYENSLKLDPAGKMPLQNSAIVYVYQKDFKKAIEAYERLGKIYPGDPEVYYGLAHIYTDHLDQPELALDYACKAYIGYLDIKSPYRTDAEHMISVLYFQMEKKNQIDQFKAILKKYNLNWAD</sequence>
<dbReference type="PANTHER" id="PTHR45586">
    <property type="entry name" value="TPR REPEAT-CONTAINING PROTEIN PA4667"/>
    <property type="match status" value="1"/>
</dbReference>
<dbReference type="Gene3D" id="1.25.40.10">
    <property type="entry name" value="Tetratricopeptide repeat domain"/>
    <property type="match status" value="1"/>
</dbReference>
<dbReference type="EMBL" id="JBEPMO010000004">
    <property type="protein sequence ID" value="MET3731371.1"/>
    <property type="molecule type" value="Genomic_DNA"/>
</dbReference>
<dbReference type="Pfam" id="PF07719">
    <property type="entry name" value="TPR_2"/>
    <property type="match status" value="2"/>
</dbReference>
<dbReference type="InterPro" id="IPR019734">
    <property type="entry name" value="TPR_rpt"/>
</dbReference>
<evidence type="ECO:0000256" key="2">
    <source>
        <dbReference type="ARBA" id="ARBA00022803"/>
    </source>
</evidence>
<protein>
    <submittedName>
        <fullName evidence="4">Tetratricopeptide (TPR) repeat protein</fullName>
    </submittedName>
</protein>
<evidence type="ECO:0000313" key="4">
    <source>
        <dbReference type="EMBL" id="MET3731371.1"/>
    </source>
</evidence>
<evidence type="ECO:0000256" key="1">
    <source>
        <dbReference type="ARBA" id="ARBA00022737"/>
    </source>
</evidence>
<dbReference type="Proteomes" id="UP001549146">
    <property type="component" value="Unassembled WGS sequence"/>
</dbReference>
<dbReference type="RefSeq" id="WP_354507570.1">
    <property type="nucleotide sequence ID" value="NZ_JBEPMO010000004.1"/>
</dbReference>
<dbReference type="PROSITE" id="PS50293">
    <property type="entry name" value="TPR_REGION"/>
    <property type="match status" value="2"/>
</dbReference>
<dbReference type="InterPro" id="IPR051012">
    <property type="entry name" value="CellSynth/LPSAsmb/PSIAsmb"/>
</dbReference>
<dbReference type="SMART" id="SM00028">
    <property type="entry name" value="TPR"/>
    <property type="match status" value="3"/>
</dbReference>
<keyword evidence="2 3" id="KW-0802">TPR repeat</keyword>
<gene>
    <name evidence="4" type="ORF">ABID46_000940</name>
</gene>
<keyword evidence="5" id="KW-1185">Reference proteome</keyword>
<proteinExistence type="predicted"/>
<evidence type="ECO:0000256" key="3">
    <source>
        <dbReference type="PROSITE-ProRule" id="PRU00339"/>
    </source>
</evidence>
<dbReference type="PANTHER" id="PTHR45586:SF1">
    <property type="entry name" value="LIPOPOLYSACCHARIDE ASSEMBLY PROTEIN B"/>
    <property type="match status" value="1"/>
</dbReference>
<evidence type="ECO:0000313" key="5">
    <source>
        <dbReference type="Proteomes" id="UP001549146"/>
    </source>
</evidence>
<feature type="repeat" description="TPR" evidence="3">
    <location>
        <begin position="184"/>
        <end position="217"/>
    </location>
</feature>